<dbReference type="PANTHER" id="PTHR31907">
    <property type="entry name" value="MLP-LIKE PROTEIN 423"/>
    <property type="match status" value="1"/>
</dbReference>
<evidence type="ECO:0000259" key="1">
    <source>
        <dbReference type="SMART" id="SM01037"/>
    </source>
</evidence>
<accession>A0A498I941</accession>
<comment type="caution">
    <text evidence="2">The sequence shown here is derived from an EMBL/GenBank/DDBJ whole genome shotgun (WGS) entry which is preliminary data.</text>
</comment>
<evidence type="ECO:0000313" key="3">
    <source>
        <dbReference type="Proteomes" id="UP000290289"/>
    </source>
</evidence>
<dbReference type="InterPro" id="IPR051761">
    <property type="entry name" value="MLP-like_ligand-binding"/>
</dbReference>
<reference evidence="2 3" key="1">
    <citation type="submission" date="2018-10" db="EMBL/GenBank/DDBJ databases">
        <title>A high-quality apple genome assembly.</title>
        <authorList>
            <person name="Hu J."/>
        </authorList>
    </citation>
    <scope>NUCLEOTIDE SEQUENCE [LARGE SCALE GENOMIC DNA]</scope>
    <source>
        <strain evidence="3">cv. HFTH1</strain>
        <tissue evidence="2">Young leaf</tissue>
    </source>
</reference>
<dbReference type="EMBL" id="RDQH01000339">
    <property type="protein sequence ID" value="RXH79670.1"/>
    <property type="molecule type" value="Genomic_DNA"/>
</dbReference>
<dbReference type="InterPro" id="IPR023393">
    <property type="entry name" value="START-like_dom_sf"/>
</dbReference>
<protein>
    <recommendedName>
        <fullName evidence="1">Bet v I/Major latex protein domain-containing protein</fullName>
    </recommendedName>
</protein>
<dbReference type="Proteomes" id="UP000290289">
    <property type="component" value="Chromosome 13"/>
</dbReference>
<organism evidence="2 3">
    <name type="scientific">Malus domestica</name>
    <name type="common">Apple</name>
    <name type="synonym">Pyrus malus</name>
    <dbReference type="NCBI Taxonomy" id="3750"/>
    <lineage>
        <taxon>Eukaryota</taxon>
        <taxon>Viridiplantae</taxon>
        <taxon>Streptophyta</taxon>
        <taxon>Embryophyta</taxon>
        <taxon>Tracheophyta</taxon>
        <taxon>Spermatophyta</taxon>
        <taxon>Magnoliopsida</taxon>
        <taxon>eudicotyledons</taxon>
        <taxon>Gunneridae</taxon>
        <taxon>Pentapetalae</taxon>
        <taxon>rosids</taxon>
        <taxon>fabids</taxon>
        <taxon>Rosales</taxon>
        <taxon>Rosaceae</taxon>
        <taxon>Amygdaloideae</taxon>
        <taxon>Maleae</taxon>
        <taxon>Malus</taxon>
    </lineage>
</organism>
<dbReference type="SMART" id="SM01037">
    <property type="entry name" value="Bet_v_1"/>
    <property type="match status" value="1"/>
</dbReference>
<dbReference type="Gene3D" id="3.30.530.20">
    <property type="match status" value="1"/>
</dbReference>
<evidence type="ECO:0000313" key="2">
    <source>
        <dbReference type="EMBL" id="RXH79670.1"/>
    </source>
</evidence>
<name>A0A498I941_MALDO</name>
<gene>
    <name evidence="2" type="ORF">DVH24_040817</name>
</gene>
<feature type="domain" description="Bet v I/Major latex protein" evidence="1">
    <location>
        <begin position="3"/>
        <end position="122"/>
    </location>
</feature>
<dbReference type="CDD" id="cd07816">
    <property type="entry name" value="Bet_v1-like"/>
    <property type="match status" value="1"/>
</dbReference>
<proteinExistence type="predicted"/>
<sequence length="123" mass="13551">MASCDGKLEVEVEVKSSAQKLWEALRDSTTVFPKAFPHDYKSIDVLEGDGKAVGSVRLIKYAEVSKETIDAVDEVGKAVAYKVIDGNLLKYYKSFKCTLTVTPKHHQGFCCQELPGARCLCFG</sequence>
<dbReference type="InterPro" id="IPR000916">
    <property type="entry name" value="Bet_v_I/MLP"/>
</dbReference>
<dbReference type="GO" id="GO:0006952">
    <property type="term" value="P:defense response"/>
    <property type="evidence" value="ECO:0007669"/>
    <property type="project" value="InterPro"/>
</dbReference>
<dbReference type="SUPFAM" id="SSF55961">
    <property type="entry name" value="Bet v1-like"/>
    <property type="match status" value="1"/>
</dbReference>
<keyword evidence="3" id="KW-1185">Reference proteome</keyword>
<dbReference type="Pfam" id="PF00407">
    <property type="entry name" value="Bet_v_1"/>
    <property type="match status" value="1"/>
</dbReference>
<dbReference type="AlphaFoldDB" id="A0A498I941"/>